<evidence type="ECO:0000259" key="5">
    <source>
        <dbReference type="PROSITE" id="PS50977"/>
    </source>
</evidence>
<name>A0ABX2FDH7_9PSEU</name>
<evidence type="ECO:0000256" key="2">
    <source>
        <dbReference type="ARBA" id="ARBA00023125"/>
    </source>
</evidence>
<dbReference type="InterPro" id="IPR036271">
    <property type="entry name" value="Tet_transcr_reg_TetR-rel_C_sf"/>
</dbReference>
<dbReference type="Pfam" id="PF00440">
    <property type="entry name" value="TetR_N"/>
    <property type="match status" value="1"/>
</dbReference>
<evidence type="ECO:0000313" key="6">
    <source>
        <dbReference type="EMBL" id="NRN69179.1"/>
    </source>
</evidence>
<dbReference type="InterPro" id="IPR001647">
    <property type="entry name" value="HTH_TetR"/>
</dbReference>
<dbReference type="Proteomes" id="UP000763557">
    <property type="component" value="Unassembled WGS sequence"/>
</dbReference>
<comment type="caution">
    <text evidence="6">The sequence shown here is derived from an EMBL/GenBank/DDBJ whole genome shotgun (WGS) entry which is preliminary data.</text>
</comment>
<keyword evidence="3" id="KW-0804">Transcription</keyword>
<dbReference type="SUPFAM" id="SSF46689">
    <property type="entry name" value="Homeodomain-like"/>
    <property type="match status" value="1"/>
</dbReference>
<dbReference type="PROSITE" id="PS50977">
    <property type="entry name" value="HTH_TETR_2"/>
    <property type="match status" value="1"/>
</dbReference>
<dbReference type="InterPro" id="IPR004111">
    <property type="entry name" value="Repressor_TetR_C"/>
</dbReference>
<dbReference type="Gene3D" id="1.10.357.10">
    <property type="entry name" value="Tetracycline Repressor, domain 2"/>
    <property type="match status" value="1"/>
</dbReference>
<dbReference type="Pfam" id="PF02909">
    <property type="entry name" value="TetR_C_1"/>
    <property type="match status" value="1"/>
</dbReference>
<keyword evidence="1" id="KW-0805">Transcription regulation</keyword>
<evidence type="ECO:0000256" key="1">
    <source>
        <dbReference type="ARBA" id="ARBA00023015"/>
    </source>
</evidence>
<dbReference type="EMBL" id="JAAATY010000025">
    <property type="protein sequence ID" value="NRN69179.1"/>
    <property type="molecule type" value="Genomic_DNA"/>
</dbReference>
<dbReference type="SUPFAM" id="SSF48498">
    <property type="entry name" value="Tetracyclin repressor-like, C-terminal domain"/>
    <property type="match status" value="1"/>
</dbReference>
<evidence type="ECO:0000256" key="4">
    <source>
        <dbReference type="PROSITE-ProRule" id="PRU00335"/>
    </source>
</evidence>
<dbReference type="Gene3D" id="1.10.10.60">
    <property type="entry name" value="Homeodomain-like"/>
    <property type="match status" value="1"/>
</dbReference>
<protein>
    <submittedName>
        <fullName evidence="6">Tetracyclin repressor, C-terminal all-alpha domain</fullName>
    </submittedName>
</protein>
<proteinExistence type="predicted"/>
<keyword evidence="7" id="KW-1185">Reference proteome</keyword>
<sequence>MGRSNAGRPRMGRPALVDREAIVRAAIEIGFDRLTMSAVGSHLGVAHSTLYRYFGSRDALASAAIDHCVDSVQWPEPCKDWREFLTATAWSFWTLYEVHRGLALEVSTLRTTSEALVVVTNRSALALLDSGFDADDAILVIDMLGELVTQAFLGATSAPEPTVSGASAADGQPHTVSVVDGVRQRRVELMRPWLDAYAAPLRDAFAEIILRPPVHQFEKKLGILLDGVRSLANGD</sequence>
<gene>
    <name evidence="6" type="ORF">GC106_64350</name>
</gene>
<evidence type="ECO:0000256" key="3">
    <source>
        <dbReference type="ARBA" id="ARBA00023163"/>
    </source>
</evidence>
<feature type="domain" description="HTH tetR-type" evidence="5">
    <location>
        <begin position="12"/>
        <end position="72"/>
    </location>
</feature>
<accession>A0ABX2FDH7</accession>
<reference evidence="6 7" key="1">
    <citation type="submission" date="2020-01" db="EMBL/GenBank/DDBJ databases">
        <title>Kibdelosporangium persica a novel Actinomycetes from a hot desert in Iran.</title>
        <authorList>
            <person name="Safaei N."/>
            <person name="Zaburannyi N."/>
            <person name="Mueller R."/>
            <person name="Wink J."/>
        </authorList>
    </citation>
    <scope>NUCLEOTIDE SEQUENCE [LARGE SCALE GENOMIC DNA]</scope>
    <source>
        <strain evidence="6 7">4NS15</strain>
    </source>
</reference>
<feature type="DNA-binding region" description="H-T-H motif" evidence="4">
    <location>
        <begin position="35"/>
        <end position="54"/>
    </location>
</feature>
<evidence type="ECO:0000313" key="7">
    <source>
        <dbReference type="Proteomes" id="UP000763557"/>
    </source>
</evidence>
<keyword evidence="2 4" id="KW-0238">DNA-binding</keyword>
<organism evidence="6 7">
    <name type="scientific">Kibdelosporangium persicum</name>
    <dbReference type="NCBI Taxonomy" id="2698649"/>
    <lineage>
        <taxon>Bacteria</taxon>
        <taxon>Bacillati</taxon>
        <taxon>Actinomycetota</taxon>
        <taxon>Actinomycetes</taxon>
        <taxon>Pseudonocardiales</taxon>
        <taxon>Pseudonocardiaceae</taxon>
        <taxon>Kibdelosporangium</taxon>
    </lineage>
</organism>
<dbReference type="InterPro" id="IPR009057">
    <property type="entry name" value="Homeodomain-like_sf"/>
</dbReference>